<dbReference type="GeneID" id="19465769"/>
<dbReference type="PROSITE" id="PS00061">
    <property type="entry name" value="ADH_SHORT"/>
    <property type="match status" value="1"/>
</dbReference>
<dbReference type="FunFam" id="3.40.50.720:FF:000084">
    <property type="entry name" value="Short-chain dehydrogenase reductase"/>
    <property type="match status" value="1"/>
</dbReference>
<dbReference type="EMBL" id="KE145357">
    <property type="protein sequence ID" value="EPE33703.1"/>
    <property type="molecule type" value="Genomic_DNA"/>
</dbReference>
<evidence type="ECO:0000313" key="6">
    <source>
        <dbReference type="Proteomes" id="UP000016922"/>
    </source>
</evidence>
<comment type="similarity">
    <text evidence="1">Belongs to the short-chain dehydrogenases/reductases (SDR) family.</text>
</comment>
<proteinExistence type="inferred from homology"/>
<dbReference type="PRINTS" id="PR00080">
    <property type="entry name" value="SDRFAMILY"/>
</dbReference>
<dbReference type="CDD" id="cd05362">
    <property type="entry name" value="THN_reductase-like_SDR_c"/>
    <property type="match status" value="1"/>
</dbReference>
<evidence type="ECO:0000256" key="3">
    <source>
        <dbReference type="ARBA" id="ARBA00023002"/>
    </source>
</evidence>
<evidence type="ECO:0000313" key="5">
    <source>
        <dbReference type="EMBL" id="EPE33703.1"/>
    </source>
</evidence>
<reference evidence="5 6" key="1">
    <citation type="journal article" date="2013" name="BMC Genomics">
        <title>Genomics-driven discovery of the pneumocandin biosynthetic gene cluster in the fungus Glarea lozoyensis.</title>
        <authorList>
            <person name="Chen L."/>
            <person name="Yue Q."/>
            <person name="Zhang X."/>
            <person name="Xiang M."/>
            <person name="Wang C."/>
            <person name="Li S."/>
            <person name="Che Y."/>
            <person name="Ortiz-Lopez F.J."/>
            <person name="Bills G.F."/>
            <person name="Liu X."/>
            <person name="An Z."/>
        </authorList>
    </citation>
    <scope>NUCLEOTIDE SEQUENCE [LARGE SCALE GENOMIC DNA]</scope>
    <source>
        <strain evidence="6">ATCC 20868 / MF5171</strain>
    </source>
</reference>
<dbReference type="InterPro" id="IPR036291">
    <property type="entry name" value="NAD(P)-bd_dom_sf"/>
</dbReference>
<dbReference type="KEGG" id="glz:GLAREA_06716"/>
<protein>
    <submittedName>
        <fullName evidence="5">NAD(P)-binding Rossmann-fold containing protein</fullName>
    </submittedName>
</protein>
<dbReference type="InterPro" id="IPR057326">
    <property type="entry name" value="KR_dom"/>
</dbReference>
<keyword evidence="3" id="KW-0560">Oxidoreductase</keyword>
<evidence type="ECO:0000259" key="4">
    <source>
        <dbReference type="SMART" id="SM00822"/>
    </source>
</evidence>
<dbReference type="InterPro" id="IPR002347">
    <property type="entry name" value="SDR_fam"/>
</dbReference>
<dbReference type="STRING" id="1116229.S3E5Q7"/>
<dbReference type="GO" id="GO:0009688">
    <property type="term" value="P:abscisic acid biosynthetic process"/>
    <property type="evidence" value="ECO:0007669"/>
    <property type="project" value="UniProtKB-ARBA"/>
</dbReference>
<dbReference type="Pfam" id="PF13561">
    <property type="entry name" value="adh_short_C2"/>
    <property type="match status" value="1"/>
</dbReference>
<dbReference type="RefSeq" id="XP_008078855.1">
    <property type="nucleotide sequence ID" value="XM_008080664.1"/>
</dbReference>
<evidence type="ECO:0000256" key="1">
    <source>
        <dbReference type="ARBA" id="ARBA00006484"/>
    </source>
</evidence>
<name>S3E5Q7_GLAL2</name>
<dbReference type="AlphaFoldDB" id="S3E5Q7"/>
<evidence type="ECO:0000256" key="2">
    <source>
        <dbReference type="ARBA" id="ARBA00022857"/>
    </source>
</evidence>
<dbReference type="PANTHER" id="PTHR43639">
    <property type="entry name" value="OXIDOREDUCTASE, SHORT-CHAIN DEHYDROGENASE/REDUCTASE FAMILY (AFU_ORTHOLOGUE AFUA_5G02870)"/>
    <property type="match status" value="1"/>
</dbReference>
<keyword evidence="6" id="KW-1185">Reference proteome</keyword>
<dbReference type="SMART" id="SM00822">
    <property type="entry name" value="PKS_KR"/>
    <property type="match status" value="1"/>
</dbReference>
<dbReference type="OrthoDB" id="47007at2759"/>
<accession>S3E5Q7</accession>
<dbReference type="InterPro" id="IPR020904">
    <property type="entry name" value="Sc_DH/Rdtase_CS"/>
</dbReference>
<dbReference type="HOGENOM" id="CLU_010194_1_3_1"/>
<keyword evidence="2" id="KW-0521">NADP</keyword>
<dbReference type="GO" id="GO:0016491">
    <property type="term" value="F:oxidoreductase activity"/>
    <property type="evidence" value="ECO:0007669"/>
    <property type="project" value="UniProtKB-KW"/>
</dbReference>
<dbReference type="eggNOG" id="KOG0725">
    <property type="taxonomic scope" value="Eukaryota"/>
</dbReference>
<dbReference type="SUPFAM" id="SSF51735">
    <property type="entry name" value="NAD(P)-binding Rossmann-fold domains"/>
    <property type="match status" value="1"/>
</dbReference>
<dbReference type="PRINTS" id="PR00081">
    <property type="entry name" value="GDHRDH"/>
</dbReference>
<feature type="domain" description="Ketoreductase" evidence="4">
    <location>
        <begin position="14"/>
        <end position="198"/>
    </location>
</feature>
<dbReference type="OMA" id="ITPHPYS"/>
<organism evidence="5 6">
    <name type="scientific">Glarea lozoyensis (strain ATCC 20868 / MF5171)</name>
    <dbReference type="NCBI Taxonomy" id="1116229"/>
    <lineage>
        <taxon>Eukaryota</taxon>
        <taxon>Fungi</taxon>
        <taxon>Dikarya</taxon>
        <taxon>Ascomycota</taxon>
        <taxon>Pezizomycotina</taxon>
        <taxon>Leotiomycetes</taxon>
        <taxon>Helotiales</taxon>
        <taxon>Helotiaceae</taxon>
        <taxon>Glarea</taxon>
    </lineage>
</organism>
<gene>
    <name evidence="5" type="ORF">GLAREA_06716</name>
</gene>
<dbReference type="Proteomes" id="UP000016922">
    <property type="component" value="Unassembled WGS sequence"/>
</dbReference>
<dbReference type="Gene3D" id="3.40.50.720">
    <property type="entry name" value="NAD(P)-binding Rossmann-like Domain"/>
    <property type="match status" value="1"/>
</dbReference>
<sequence>MPSSDSPTKSLTGKVALVTGAGRGIGHGIALELGKRGASIIVNYANSKEGSEKLVEEIKSFGSEAIAIQADISKTSEVKRLFKESIAHYGRLDVVCSNAGKEVFCPEQEVTEELYDEIFALNTRAQFFVAQQAFIHLNDGGRIILMSSVAATMSGVPNHALYAGSKAAVEGFTRSFSKDCGSRRITVNAIAPGGVKSDMFQQNAWHYSPGGAPGMDIQKIEDGLASLCPLGRVAIPQDIGRVVAFLAHSDSEWVNGQVILLSGGSNT</sequence>
<dbReference type="PANTHER" id="PTHR43639:SF1">
    <property type="entry name" value="SHORT-CHAIN DEHYDROGENASE_REDUCTASE FAMILY PROTEIN"/>
    <property type="match status" value="1"/>
</dbReference>